<gene>
    <name evidence="4" type="ORF">FB465_5535</name>
</gene>
<dbReference type="AlphaFoldDB" id="A0A561EXP1"/>
<dbReference type="RefSeq" id="WP_145794686.1">
    <property type="nucleotide sequence ID" value="NZ_BAAABR010000047.1"/>
</dbReference>
<name>A0A561EXP1_9ACTN</name>
<evidence type="ECO:0000256" key="2">
    <source>
        <dbReference type="SAM" id="Phobius"/>
    </source>
</evidence>
<evidence type="ECO:0000256" key="1">
    <source>
        <dbReference type="SAM" id="MobiDB-lite"/>
    </source>
</evidence>
<dbReference type="CDD" id="cd00093">
    <property type="entry name" value="HTH_XRE"/>
    <property type="match status" value="1"/>
</dbReference>
<dbReference type="SMART" id="SM00530">
    <property type="entry name" value="HTH_XRE"/>
    <property type="match status" value="1"/>
</dbReference>
<evidence type="ECO:0000313" key="4">
    <source>
        <dbReference type="EMBL" id="TWE20384.1"/>
    </source>
</evidence>
<sequence>MARKPRPVNPADGPIQAFAYDLRAVREEAGNPTYRALAALAGFSATTLSDAAGGVRQPSLEVTLAYVGACGGDVERWKRRWYELDRLTACESAATEPEREDPAVADHEPDLAVSVLPSAEDGDTSGPPAPRHRSPLRSTGGVALAIALALAVVLGLLALRLTAQTGAAHQAAAPSTDASASPSSSTSCPPPAQAPRAFSGKTYNVNTLIRSGASLSAAVVLQAPAGCALDFTGYCLGDIVTDTTSGSADMRWFMVSQGGVVSSAVVHGNPPSTLQPSPCPDSVPPPSAVSLSMVPQGAGPDTVELRATGTHVAIVGFAAYYAAGGQTSQPVQWHQVGLSHEAAAGFAVPWRLGPLRTATSNDGPIPVVAVACLGGDGPTTVVDARQIRLDDPSTWQPATLAQADLTKAERAACRYPDRG</sequence>
<feature type="region of interest" description="Disordered" evidence="1">
    <location>
        <begin position="117"/>
        <end position="136"/>
    </location>
</feature>
<evidence type="ECO:0000259" key="3">
    <source>
        <dbReference type="SMART" id="SM00530"/>
    </source>
</evidence>
<reference evidence="4 5" key="1">
    <citation type="submission" date="2019-06" db="EMBL/GenBank/DDBJ databases">
        <title>Sequencing the genomes of 1000 actinobacteria strains.</title>
        <authorList>
            <person name="Klenk H.-P."/>
        </authorList>
    </citation>
    <scope>NUCLEOTIDE SEQUENCE [LARGE SCALE GENOMIC DNA]</scope>
    <source>
        <strain evidence="4 5">DSM 41649</strain>
    </source>
</reference>
<feature type="compositionally biased region" description="Low complexity" evidence="1">
    <location>
        <begin position="173"/>
        <end position="187"/>
    </location>
</feature>
<protein>
    <submittedName>
        <fullName evidence="4">Helix-turn-helix protein</fullName>
    </submittedName>
</protein>
<keyword evidence="2" id="KW-0812">Transmembrane</keyword>
<proteinExistence type="predicted"/>
<dbReference type="Proteomes" id="UP000318416">
    <property type="component" value="Unassembled WGS sequence"/>
</dbReference>
<organism evidence="4 5">
    <name type="scientific">Kitasatospora atroaurantiaca</name>
    <dbReference type="NCBI Taxonomy" id="285545"/>
    <lineage>
        <taxon>Bacteria</taxon>
        <taxon>Bacillati</taxon>
        <taxon>Actinomycetota</taxon>
        <taxon>Actinomycetes</taxon>
        <taxon>Kitasatosporales</taxon>
        <taxon>Streptomycetaceae</taxon>
        <taxon>Kitasatospora</taxon>
    </lineage>
</organism>
<keyword evidence="2" id="KW-0472">Membrane</keyword>
<dbReference type="OrthoDB" id="3688891at2"/>
<feature type="region of interest" description="Disordered" evidence="1">
    <location>
        <begin position="173"/>
        <end position="196"/>
    </location>
</feature>
<accession>A0A561EXP1</accession>
<comment type="caution">
    <text evidence="4">The sequence shown here is derived from an EMBL/GenBank/DDBJ whole genome shotgun (WGS) entry which is preliminary data.</text>
</comment>
<evidence type="ECO:0000313" key="5">
    <source>
        <dbReference type="Proteomes" id="UP000318416"/>
    </source>
</evidence>
<feature type="transmembrane region" description="Helical" evidence="2">
    <location>
        <begin position="141"/>
        <end position="161"/>
    </location>
</feature>
<keyword evidence="2" id="KW-1133">Transmembrane helix</keyword>
<feature type="domain" description="HTH cro/C1-type" evidence="3">
    <location>
        <begin position="21"/>
        <end position="77"/>
    </location>
</feature>
<dbReference type="InterPro" id="IPR001387">
    <property type="entry name" value="Cro/C1-type_HTH"/>
</dbReference>
<dbReference type="EMBL" id="VIVR01000001">
    <property type="protein sequence ID" value="TWE20384.1"/>
    <property type="molecule type" value="Genomic_DNA"/>
</dbReference>
<keyword evidence="5" id="KW-1185">Reference proteome</keyword>